<gene>
    <name evidence="4" type="ORF">N4264_11680</name>
</gene>
<dbReference type="Gene3D" id="3.40.50.1820">
    <property type="entry name" value="alpha/beta hydrolase"/>
    <property type="match status" value="1"/>
</dbReference>
<dbReference type="RefSeq" id="WP_261697212.1">
    <property type="nucleotide sequence ID" value="NZ_CP104694.1"/>
</dbReference>
<keyword evidence="2" id="KW-0732">Signal</keyword>
<organism evidence="4 5">
    <name type="scientific">Tahibacter amnicola</name>
    <dbReference type="NCBI Taxonomy" id="2976241"/>
    <lineage>
        <taxon>Bacteria</taxon>
        <taxon>Pseudomonadati</taxon>
        <taxon>Pseudomonadota</taxon>
        <taxon>Gammaproteobacteria</taxon>
        <taxon>Lysobacterales</taxon>
        <taxon>Rhodanobacteraceae</taxon>
        <taxon>Tahibacter</taxon>
    </lineage>
</organism>
<dbReference type="PANTHER" id="PTHR22946">
    <property type="entry name" value="DIENELACTONE HYDROLASE DOMAIN-CONTAINING PROTEIN-RELATED"/>
    <property type="match status" value="1"/>
</dbReference>
<feature type="signal peptide" evidence="2">
    <location>
        <begin position="1"/>
        <end position="24"/>
    </location>
</feature>
<dbReference type="SUPFAM" id="SSF53474">
    <property type="entry name" value="alpha/beta-Hydrolases"/>
    <property type="match status" value="1"/>
</dbReference>
<feature type="domain" description="AB hydrolase-1" evidence="3">
    <location>
        <begin position="82"/>
        <end position="208"/>
    </location>
</feature>
<dbReference type="InterPro" id="IPR050261">
    <property type="entry name" value="FrsA_esterase"/>
</dbReference>
<dbReference type="InterPro" id="IPR000073">
    <property type="entry name" value="AB_hydrolase_1"/>
</dbReference>
<keyword evidence="5" id="KW-1185">Reference proteome</keyword>
<evidence type="ECO:0000256" key="1">
    <source>
        <dbReference type="ARBA" id="ARBA00038115"/>
    </source>
</evidence>
<dbReference type="Proteomes" id="UP001064632">
    <property type="component" value="Chromosome"/>
</dbReference>
<dbReference type="GO" id="GO:0016787">
    <property type="term" value="F:hydrolase activity"/>
    <property type="evidence" value="ECO:0007669"/>
    <property type="project" value="UniProtKB-KW"/>
</dbReference>
<dbReference type="EMBL" id="CP104694">
    <property type="protein sequence ID" value="UXI70261.1"/>
    <property type="molecule type" value="Genomic_DNA"/>
</dbReference>
<evidence type="ECO:0000259" key="3">
    <source>
        <dbReference type="Pfam" id="PF00561"/>
    </source>
</evidence>
<evidence type="ECO:0000313" key="5">
    <source>
        <dbReference type="Proteomes" id="UP001064632"/>
    </source>
</evidence>
<sequence length="291" mass="30887">MRHAIAKTMLVLLSIAHIPTSAGSAVDGLVARNAVLDEAADKAAQERLNQVSSRFVAEEFEGKAGVLRYRMLSPQTMSGEHPLVVVLHGSGGIGLDDKAPVGALAHSWELPEIAKAFPAYVVMPLAPARTAVYTPDASGVAVATQGPAFAAVVELINHLVVRLPVDRSRIYVVGWSMGGSAALQMLTLDQPRIAAAMAFSPVAPSQDVLPRPIPLTVVHGTEDTENAYAPTLAWCRAYAAGGAAVTHVSYSGMGHRLPMDLLASPEWRRWLFAQGVTMQDEREPVAVPAHP</sequence>
<name>A0ABY6BKW4_9GAMM</name>
<evidence type="ECO:0000313" key="4">
    <source>
        <dbReference type="EMBL" id="UXI70261.1"/>
    </source>
</evidence>
<comment type="similarity">
    <text evidence="1">Belongs to the AB hydrolase superfamily. FUS2 hydrolase family.</text>
</comment>
<reference evidence="4" key="1">
    <citation type="submission" date="2022-09" db="EMBL/GenBank/DDBJ databases">
        <title>Tahibacter sp. nov., isolated from a fresh water.</title>
        <authorList>
            <person name="Baek J.H."/>
            <person name="Lee J.K."/>
            <person name="Kim J.M."/>
            <person name="Jeon C.O."/>
        </authorList>
    </citation>
    <scope>NUCLEOTIDE SEQUENCE</scope>
    <source>
        <strain evidence="4">W38</strain>
    </source>
</reference>
<keyword evidence="4" id="KW-0378">Hydrolase</keyword>
<proteinExistence type="inferred from homology"/>
<evidence type="ECO:0000256" key="2">
    <source>
        <dbReference type="SAM" id="SignalP"/>
    </source>
</evidence>
<feature type="chain" id="PRO_5045228948" evidence="2">
    <location>
        <begin position="25"/>
        <end position="291"/>
    </location>
</feature>
<dbReference type="Pfam" id="PF00561">
    <property type="entry name" value="Abhydrolase_1"/>
    <property type="match status" value="1"/>
</dbReference>
<dbReference type="InterPro" id="IPR029058">
    <property type="entry name" value="AB_hydrolase_fold"/>
</dbReference>
<protein>
    <submittedName>
        <fullName evidence="4">Alpha/beta fold hydrolase</fullName>
    </submittedName>
</protein>
<accession>A0ABY6BKW4</accession>